<sequence>WFVYPRCKYDQLNNPYRRYCLSRSNTARTVKKILALKQACRLDNLKVLATDLTFAPELTAWLALQPRGHDMAWRLLSKWLDVCLAKFQGQPATLAAIATLHFWSTKDPNEYLFHFHICWLNYLERQVFDDPEHGQTYELGERPFPINEDGKRVPFTKAELAQLRAIWKRIQRNFARFHHIHCPSLEGDGEVDIHVAYYDLNTDRGVAGFSNRLKYMTRPPIVDYAKASNNNPNYPWPTERIQKYTTKARTFGYWKHLKTLIGELPTSDICKLSPLDGQPMKYVGRRTREEILEHAHGQLGRLDFRKGKPIRGLLIEKDLDTLKALDYSTYPNAGWYKAHRYDPGALLAPQEPP</sequence>
<proteinExistence type="predicted"/>
<organism evidence="1">
    <name type="scientific">marine sediment metagenome</name>
    <dbReference type="NCBI Taxonomy" id="412755"/>
    <lineage>
        <taxon>unclassified sequences</taxon>
        <taxon>metagenomes</taxon>
        <taxon>ecological metagenomes</taxon>
    </lineage>
</organism>
<dbReference type="EMBL" id="BARV01007332">
    <property type="protein sequence ID" value="GAI06503.1"/>
    <property type="molecule type" value="Genomic_DNA"/>
</dbReference>
<name>X1KIK3_9ZZZZ</name>
<dbReference type="AlphaFoldDB" id="X1KIK3"/>
<reference evidence="1" key="1">
    <citation type="journal article" date="2014" name="Front. Microbiol.">
        <title>High frequency of phylogenetically diverse reductive dehalogenase-homologous genes in deep subseafloor sedimentary metagenomes.</title>
        <authorList>
            <person name="Kawai M."/>
            <person name="Futagami T."/>
            <person name="Toyoda A."/>
            <person name="Takaki Y."/>
            <person name="Nishi S."/>
            <person name="Hori S."/>
            <person name="Arai W."/>
            <person name="Tsubouchi T."/>
            <person name="Morono Y."/>
            <person name="Uchiyama I."/>
            <person name="Ito T."/>
            <person name="Fujiyama A."/>
            <person name="Inagaki F."/>
            <person name="Takami H."/>
        </authorList>
    </citation>
    <scope>NUCLEOTIDE SEQUENCE</scope>
    <source>
        <strain evidence="1">Expedition CK06-06</strain>
    </source>
</reference>
<feature type="non-terminal residue" evidence="1">
    <location>
        <position position="1"/>
    </location>
</feature>
<accession>X1KIK3</accession>
<comment type="caution">
    <text evidence="1">The sequence shown here is derived from an EMBL/GenBank/DDBJ whole genome shotgun (WGS) entry which is preliminary data.</text>
</comment>
<protein>
    <submittedName>
        <fullName evidence="1">Uncharacterized protein</fullName>
    </submittedName>
</protein>
<gene>
    <name evidence="1" type="ORF">S06H3_14949</name>
</gene>
<evidence type="ECO:0000313" key="1">
    <source>
        <dbReference type="EMBL" id="GAI06503.1"/>
    </source>
</evidence>